<organism evidence="1">
    <name type="scientific">Trieres chinensis</name>
    <name type="common">Marine centric diatom</name>
    <name type="synonym">Odontella sinensis</name>
    <dbReference type="NCBI Taxonomy" id="1514140"/>
    <lineage>
        <taxon>Eukaryota</taxon>
        <taxon>Sar</taxon>
        <taxon>Stramenopiles</taxon>
        <taxon>Ochrophyta</taxon>
        <taxon>Bacillariophyta</taxon>
        <taxon>Mediophyceae</taxon>
        <taxon>Biddulphiophycidae</taxon>
        <taxon>Eupodiscales</taxon>
        <taxon>Parodontellaceae</taxon>
        <taxon>Trieres</taxon>
    </lineage>
</organism>
<protein>
    <submittedName>
        <fullName evidence="1">Uncharacterized protein</fullName>
    </submittedName>
</protein>
<dbReference type="AlphaFoldDB" id="A0A7S1ZAW0"/>
<reference evidence="1" key="1">
    <citation type="submission" date="2021-01" db="EMBL/GenBank/DDBJ databases">
        <authorList>
            <person name="Corre E."/>
            <person name="Pelletier E."/>
            <person name="Niang G."/>
            <person name="Scheremetjew M."/>
            <person name="Finn R."/>
            <person name="Kale V."/>
            <person name="Holt S."/>
            <person name="Cochrane G."/>
            <person name="Meng A."/>
            <person name="Brown T."/>
            <person name="Cohen L."/>
        </authorList>
    </citation>
    <scope>NUCLEOTIDE SEQUENCE</scope>
    <source>
        <strain evidence="1">Grunow 1884</strain>
    </source>
</reference>
<proteinExistence type="predicted"/>
<dbReference type="EMBL" id="HBGO01012444">
    <property type="protein sequence ID" value="CAD9333051.1"/>
    <property type="molecule type" value="Transcribed_RNA"/>
</dbReference>
<accession>A0A7S1ZAW0</accession>
<sequence length="156" mass="17362">MKEHPKSPKRHGMMVSALKKKSPPVHVNSNNRTISNLQVGTHTNHHQEVVFDSTLGGNNGLLPEDLIRSETHTSSLASDGTDNVCITSNGLSTEEEHTCEAFHRIVIFEEMRAIGSPNHIETPNGSMAEAGRLTTPKRREKHFLAAQSLEELFEMW</sequence>
<name>A0A7S1ZAW0_TRICV</name>
<evidence type="ECO:0000313" key="1">
    <source>
        <dbReference type="EMBL" id="CAD9333051.1"/>
    </source>
</evidence>
<gene>
    <name evidence="1" type="ORF">OSIN01602_LOCUS6916</name>
</gene>